<protein>
    <submittedName>
        <fullName evidence="2">DUF1027 family (YutD)</fullName>
    </submittedName>
</protein>
<gene>
    <name evidence="2" type="ORF">R54839_PPFHFPJH_00697</name>
</gene>
<evidence type="ECO:0000313" key="3">
    <source>
        <dbReference type="Proteomes" id="UP001314261"/>
    </source>
</evidence>
<comment type="caution">
    <text evidence="2">The sequence shown here is derived from an EMBL/GenBank/DDBJ whole genome shotgun (WGS) entry which is preliminary data.</text>
</comment>
<dbReference type="Gene3D" id="3.50.4.20">
    <property type="match status" value="1"/>
</dbReference>
<dbReference type="InterPro" id="IPR009370">
    <property type="entry name" value="YutD-like"/>
</dbReference>
<feature type="compositionally biased region" description="Basic residues" evidence="1">
    <location>
        <begin position="183"/>
        <end position="193"/>
    </location>
</feature>
<dbReference type="RefSeq" id="WP_010690659.1">
    <property type="nucleotide sequence ID" value="NZ_CAUZLN010000003.1"/>
</dbReference>
<dbReference type="Pfam" id="PF06265">
    <property type="entry name" value="YutD-like"/>
    <property type="match status" value="1"/>
</dbReference>
<organism evidence="2 3">
    <name type="scientific">Fructobacillus fructosus</name>
    <dbReference type="NCBI Taxonomy" id="1631"/>
    <lineage>
        <taxon>Bacteria</taxon>
        <taxon>Bacillati</taxon>
        <taxon>Bacillota</taxon>
        <taxon>Bacilli</taxon>
        <taxon>Lactobacillales</taxon>
        <taxon>Lactobacillaceae</taxon>
        <taxon>Fructobacillus</taxon>
    </lineage>
</organism>
<evidence type="ECO:0000256" key="1">
    <source>
        <dbReference type="SAM" id="MobiDB-lite"/>
    </source>
</evidence>
<accession>A0ABM9MSD4</accession>
<proteinExistence type="predicted"/>
<dbReference type="InterPro" id="IPR038141">
    <property type="entry name" value="YutD-like_sf"/>
</dbReference>
<dbReference type="Proteomes" id="UP001314261">
    <property type="component" value="Unassembled WGS sequence"/>
</dbReference>
<feature type="compositionally biased region" description="Basic residues" evidence="1">
    <location>
        <begin position="139"/>
        <end position="154"/>
    </location>
</feature>
<reference evidence="2 3" key="1">
    <citation type="submission" date="2023-10" db="EMBL/GenBank/DDBJ databases">
        <authorList>
            <person name="Botero Cardona J."/>
        </authorList>
    </citation>
    <scope>NUCLEOTIDE SEQUENCE [LARGE SCALE GENOMIC DNA]</scope>
    <source>
        <strain evidence="2 3">R-54839</strain>
    </source>
</reference>
<evidence type="ECO:0000313" key="2">
    <source>
        <dbReference type="EMBL" id="CAK1236683.1"/>
    </source>
</evidence>
<keyword evidence="3" id="KW-1185">Reference proteome</keyword>
<dbReference type="EMBL" id="CAUZLR010000003">
    <property type="protein sequence ID" value="CAK1236683.1"/>
    <property type="molecule type" value="Genomic_DNA"/>
</dbReference>
<feature type="region of interest" description="Disordered" evidence="1">
    <location>
        <begin position="134"/>
        <end position="259"/>
    </location>
</feature>
<sequence>MDHATLKERTIEQQLRRQQEYEVTRFGDEITVDGLKFVLLDDFKEAFSNEGLALRYTPLLKQYDYIVGDLSAGQLRLRGFYHEEREVSADQKINTLADYLYETVNFGAPYFILKNESVAFRPVKVRDYLSEWEHEQRKKASQGKPKAKNQKAKNGKNSAKSSEETRPKQKRTGKKPINGQQNQRKKRRHRFTEKKREGQPDASSKMVKNVSAKQTAKPKRQGSQSTSKKKRTGQQQKSAAKSTDKRKKTARSFTIKERG</sequence>
<name>A0ABM9MSD4_9LACO</name>